<protein>
    <submittedName>
        <fullName evidence="2">Uncharacterized protein</fullName>
    </submittedName>
</protein>
<evidence type="ECO:0000256" key="1">
    <source>
        <dbReference type="SAM" id="MobiDB-lite"/>
    </source>
</evidence>
<comment type="caution">
    <text evidence="2">The sequence shown here is derived from an EMBL/GenBank/DDBJ whole genome shotgun (WGS) entry which is preliminary data.</text>
</comment>
<accession>A0A9D3ZXQ0</accession>
<gene>
    <name evidence="2" type="ORF">J1N35_025337</name>
</gene>
<evidence type="ECO:0000313" key="2">
    <source>
        <dbReference type="EMBL" id="KAH1073009.1"/>
    </source>
</evidence>
<evidence type="ECO:0000313" key="3">
    <source>
        <dbReference type="Proteomes" id="UP000828251"/>
    </source>
</evidence>
<organism evidence="2 3">
    <name type="scientific">Gossypium stocksii</name>
    <dbReference type="NCBI Taxonomy" id="47602"/>
    <lineage>
        <taxon>Eukaryota</taxon>
        <taxon>Viridiplantae</taxon>
        <taxon>Streptophyta</taxon>
        <taxon>Embryophyta</taxon>
        <taxon>Tracheophyta</taxon>
        <taxon>Spermatophyta</taxon>
        <taxon>Magnoliopsida</taxon>
        <taxon>eudicotyledons</taxon>
        <taxon>Gunneridae</taxon>
        <taxon>Pentapetalae</taxon>
        <taxon>rosids</taxon>
        <taxon>malvids</taxon>
        <taxon>Malvales</taxon>
        <taxon>Malvaceae</taxon>
        <taxon>Malvoideae</taxon>
        <taxon>Gossypium</taxon>
    </lineage>
</organism>
<reference evidence="2 3" key="1">
    <citation type="journal article" date="2021" name="Plant Biotechnol. J.">
        <title>Multi-omics assisted identification of the key and species-specific regulatory components of drought-tolerant mechanisms in Gossypium stocksii.</title>
        <authorList>
            <person name="Yu D."/>
            <person name="Ke L."/>
            <person name="Zhang D."/>
            <person name="Wu Y."/>
            <person name="Sun Y."/>
            <person name="Mei J."/>
            <person name="Sun J."/>
            <person name="Sun Y."/>
        </authorList>
    </citation>
    <scope>NUCLEOTIDE SEQUENCE [LARGE SCALE GENOMIC DNA]</scope>
    <source>
        <strain evidence="3">cv. E1</strain>
        <tissue evidence="2">Leaf</tissue>
    </source>
</reference>
<dbReference type="EMBL" id="JAIQCV010000008">
    <property type="protein sequence ID" value="KAH1073009.1"/>
    <property type="molecule type" value="Genomic_DNA"/>
</dbReference>
<keyword evidence="3" id="KW-1185">Reference proteome</keyword>
<name>A0A9D3ZXQ0_9ROSI</name>
<proteinExistence type="predicted"/>
<dbReference type="Proteomes" id="UP000828251">
    <property type="component" value="Unassembled WGS sequence"/>
</dbReference>
<feature type="region of interest" description="Disordered" evidence="1">
    <location>
        <begin position="80"/>
        <end position="109"/>
    </location>
</feature>
<sequence length="109" mass="12114">MVGGLGLKEGQYLVACSSCCGSFDVRKVDLNALYNIIGDKLGFDVRFPFVAAWEEFASKWKNSKYFFLDEDPVEARVALAKEDHNNKAGEGGVEENETSSNPKRANDMR</sequence>
<dbReference type="AlphaFoldDB" id="A0A9D3ZXQ0"/>